<evidence type="ECO:0000313" key="3">
    <source>
        <dbReference type="EMBL" id="CAA9543203.1"/>
    </source>
</evidence>
<dbReference type="CDD" id="cd13585">
    <property type="entry name" value="PBP2_TMBP_like"/>
    <property type="match status" value="1"/>
</dbReference>
<organism evidence="3">
    <name type="scientific">uncultured Thermomicrobiales bacterium</name>
    <dbReference type="NCBI Taxonomy" id="1645740"/>
    <lineage>
        <taxon>Bacteria</taxon>
        <taxon>Pseudomonadati</taxon>
        <taxon>Thermomicrobiota</taxon>
        <taxon>Thermomicrobia</taxon>
        <taxon>Thermomicrobiales</taxon>
        <taxon>environmental samples</taxon>
    </lineage>
</organism>
<accession>A0A6J4U9B9</accession>
<gene>
    <name evidence="3" type="ORF">AVDCRST_MAG59-1034</name>
</gene>
<dbReference type="EMBL" id="CADCWF010000059">
    <property type="protein sequence ID" value="CAA9543203.1"/>
    <property type="molecule type" value="Genomic_DNA"/>
</dbReference>
<dbReference type="GO" id="GO:0042597">
    <property type="term" value="C:periplasmic space"/>
    <property type="evidence" value="ECO:0007669"/>
    <property type="project" value="UniProtKB-SubCell"/>
</dbReference>
<dbReference type="SUPFAM" id="SSF53850">
    <property type="entry name" value="Periplasmic binding protein-like II"/>
    <property type="match status" value="1"/>
</dbReference>
<dbReference type="InterPro" id="IPR050490">
    <property type="entry name" value="Bact_solute-bd_prot1"/>
</dbReference>
<dbReference type="Gene3D" id="3.40.190.10">
    <property type="entry name" value="Periplasmic binding protein-like II"/>
    <property type="match status" value="2"/>
</dbReference>
<dbReference type="InterPro" id="IPR006059">
    <property type="entry name" value="SBP"/>
</dbReference>
<dbReference type="PANTHER" id="PTHR43649:SF30">
    <property type="entry name" value="ABC TRANSPORTER SUBSTRATE-BINDING PROTEIN"/>
    <property type="match status" value="1"/>
</dbReference>
<dbReference type="AlphaFoldDB" id="A0A6J4U9B9"/>
<proteinExistence type="inferred from homology"/>
<dbReference type="InterPro" id="IPR006311">
    <property type="entry name" value="TAT_signal"/>
</dbReference>
<dbReference type="Pfam" id="PF01547">
    <property type="entry name" value="SBP_bac_1"/>
    <property type="match status" value="1"/>
</dbReference>
<evidence type="ECO:0000256" key="2">
    <source>
        <dbReference type="ARBA" id="ARBA00008520"/>
    </source>
</evidence>
<reference evidence="3" key="1">
    <citation type="submission" date="2020-02" db="EMBL/GenBank/DDBJ databases">
        <authorList>
            <person name="Meier V. D."/>
        </authorList>
    </citation>
    <scope>NUCLEOTIDE SEQUENCE</scope>
    <source>
        <strain evidence="3">AVDCRST_MAG59</strain>
    </source>
</reference>
<dbReference type="PANTHER" id="PTHR43649">
    <property type="entry name" value="ARABINOSE-BINDING PROTEIN-RELATED"/>
    <property type="match status" value="1"/>
</dbReference>
<evidence type="ECO:0000256" key="1">
    <source>
        <dbReference type="ARBA" id="ARBA00004418"/>
    </source>
</evidence>
<protein>
    <recommendedName>
        <fullName evidence="4">ABC transporter, substrate-binding protein (Cluster 1, maltose/g3p/polyamine/iron)</fullName>
    </recommendedName>
</protein>
<comment type="subcellular location">
    <subcellularLocation>
        <location evidence="1">Periplasm</location>
    </subcellularLocation>
</comment>
<evidence type="ECO:0008006" key="4">
    <source>
        <dbReference type="Google" id="ProtNLM"/>
    </source>
</evidence>
<dbReference type="PROSITE" id="PS51318">
    <property type="entry name" value="TAT"/>
    <property type="match status" value="1"/>
</dbReference>
<comment type="similarity">
    <text evidence="2">Belongs to the bacterial solute-binding protein 1 family.</text>
</comment>
<name>A0A6J4U9B9_9BACT</name>
<sequence>MDRTPSAITDILRGAASRRRFLGRAGAALAAPAVLAPVAGRATAAAGRGQETVELEYWWPVAANNADYANMVAVLDAFQAQNPNIRVNAQTVSFEQLENRVTVAAQGGNLPDVVWSLPETIPTYQRMGILADLTEQWDAWEEKDALYEQTVAGITFDDRILGGVPHYLGIRAYQYHADQFAEAGVEAPPETWDDLVAAGLKLKEAGIPGFGFCGQSVRQPQEVIVYFWQNDLDIAVPTGDGTFRNTWTDNPEELARATEVFQFYYDLMHTHGIVPREAASWGYTELDTNLAQATIASAVDGPWMVGYEDENPETMADIAFAPIPYKRTPATFLEVAYQVTFADSPHPAEAWEFLRFVAGREAQAMAAYVNRSVRSDVEAEGKWTTPFMDLVPQGRAWPQIALGQISQHMIDAFQGVLLEQSTPEQAATALSEQVNAALEEQGQA</sequence>